<dbReference type="OrthoDB" id="542931at2759"/>
<reference evidence="10 11" key="1">
    <citation type="journal article" date="2016" name="Nat. Commun.">
        <title>Extremotolerant tardigrade genome and improved radiotolerance of human cultured cells by tardigrade-unique protein.</title>
        <authorList>
            <person name="Hashimoto T."/>
            <person name="Horikawa D.D."/>
            <person name="Saito Y."/>
            <person name="Kuwahara H."/>
            <person name="Kozuka-Hata H."/>
            <person name="Shin-I T."/>
            <person name="Minakuchi Y."/>
            <person name="Ohishi K."/>
            <person name="Motoyama A."/>
            <person name="Aizu T."/>
            <person name="Enomoto A."/>
            <person name="Kondo K."/>
            <person name="Tanaka S."/>
            <person name="Hara Y."/>
            <person name="Koshikawa S."/>
            <person name="Sagara H."/>
            <person name="Miura T."/>
            <person name="Yokobori S."/>
            <person name="Miyagawa K."/>
            <person name="Suzuki Y."/>
            <person name="Kubo T."/>
            <person name="Oyama M."/>
            <person name="Kohara Y."/>
            <person name="Fujiyama A."/>
            <person name="Arakawa K."/>
            <person name="Katayama T."/>
            <person name="Toyoda A."/>
            <person name="Kunieda T."/>
        </authorList>
    </citation>
    <scope>NUCLEOTIDE SEQUENCE [LARGE SCALE GENOMIC DNA]</scope>
    <source>
        <strain evidence="10 11">YOKOZUNA-1</strain>
    </source>
</reference>
<organism evidence="10 11">
    <name type="scientific">Ramazzottius varieornatus</name>
    <name type="common">Water bear</name>
    <name type="synonym">Tardigrade</name>
    <dbReference type="NCBI Taxonomy" id="947166"/>
    <lineage>
        <taxon>Eukaryota</taxon>
        <taxon>Metazoa</taxon>
        <taxon>Ecdysozoa</taxon>
        <taxon>Tardigrada</taxon>
        <taxon>Eutardigrada</taxon>
        <taxon>Parachela</taxon>
        <taxon>Hypsibioidea</taxon>
        <taxon>Ramazzottiidae</taxon>
        <taxon>Ramazzottius</taxon>
    </lineage>
</organism>
<feature type="transmembrane region" description="Helical" evidence="9">
    <location>
        <begin position="82"/>
        <end position="102"/>
    </location>
</feature>
<protein>
    <recommendedName>
        <fullName evidence="12">Protein SYS1 homolog</fullName>
    </recommendedName>
</protein>
<dbReference type="GO" id="GO:0043001">
    <property type="term" value="P:Golgi to plasma membrane protein transport"/>
    <property type="evidence" value="ECO:0007669"/>
    <property type="project" value="TreeGrafter"/>
</dbReference>
<evidence type="ECO:0000256" key="5">
    <source>
        <dbReference type="ARBA" id="ARBA00022927"/>
    </source>
</evidence>
<evidence type="ECO:0000256" key="1">
    <source>
        <dbReference type="ARBA" id="ARBA00004653"/>
    </source>
</evidence>
<proteinExistence type="inferred from homology"/>
<comment type="caution">
    <text evidence="10">The sequence shown here is derived from an EMBL/GenBank/DDBJ whole genome shotgun (WGS) entry which is preliminary data.</text>
</comment>
<comment type="similarity">
    <text evidence="2">Belongs to the SYS1 family.</text>
</comment>
<dbReference type="Proteomes" id="UP000186922">
    <property type="component" value="Unassembled WGS sequence"/>
</dbReference>
<keyword evidence="11" id="KW-1185">Reference proteome</keyword>
<evidence type="ECO:0000256" key="3">
    <source>
        <dbReference type="ARBA" id="ARBA00022448"/>
    </source>
</evidence>
<evidence type="ECO:0000256" key="9">
    <source>
        <dbReference type="SAM" id="Phobius"/>
    </source>
</evidence>
<feature type="transmembrane region" description="Helical" evidence="9">
    <location>
        <begin position="41"/>
        <end position="62"/>
    </location>
</feature>
<evidence type="ECO:0000313" key="11">
    <source>
        <dbReference type="Proteomes" id="UP000186922"/>
    </source>
</evidence>
<keyword evidence="5" id="KW-0653">Protein transport</keyword>
<dbReference type="GO" id="GO:0000139">
    <property type="term" value="C:Golgi membrane"/>
    <property type="evidence" value="ECO:0007669"/>
    <property type="project" value="UniProtKB-SubCell"/>
</dbReference>
<evidence type="ECO:0000313" key="10">
    <source>
        <dbReference type="EMBL" id="GAU95602.1"/>
    </source>
</evidence>
<dbReference type="PANTHER" id="PTHR12952:SF0">
    <property type="entry name" value="PROTEIN SYS1 HOMOLOG"/>
    <property type="match status" value="1"/>
</dbReference>
<dbReference type="InterPro" id="IPR019185">
    <property type="entry name" value="Integral_membrane_SYS1-rel"/>
</dbReference>
<evidence type="ECO:0000256" key="2">
    <source>
        <dbReference type="ARBA" id="ARBA00008160"/>
    </source>
</evidence>
<dbReference type="EMBL" id="BDGG01000003">
    <property type="protein sequence ID" value="GAU95602.1"/>
    <property type="molecule type" value="Genomic_DNA"/>
</dbReference>
<feature type="transmembrane region" description="Helical" evidence="9">
    <location>
        <begin position="109"/>
        <end position="129"/>
    </location>
</feature>
<dbReference type="Pfam" id="PF09801">
    <property type="entry name" value="SYS1"/>
    <property type="match status" value="1"/>
</dbReference>
<evidence type="ECO:0000256" key="6">
    <source>
        <dbReference type="ARBA" id="ARBA00022989"/>
    </source>
</evidence>
<keyword evidence="3" id="KW-0813">Transport</keyword>
<sequence>MPSLSSPEYQPLTQSAAPSGQFRPQAWDPWLSLSQIGAVQAVFYVSATTFLAIGSHFLQFPLSLRYVFDPARTNISSSDGKWLIAMYFLNALILAFVLSVLVRRSKLCLDFVITCQLLHLISCWCYTSFFPSSVSWWLVQVMSAIVATFLGEYLCLRVEMEAIPLSQAVRSDV</sequence>
<dbReference type="GO" id="GO:0006895">
    <property type="term" value="P:Golgi to endosome transport"/>
    <property type="evidence" value="ECO:0007669"/>
    <property type="project" value="TreeGrafter"/>
</dbReference>
<dbReference type="STRING" id="947166.A0A1D1V6D1"/>
<keyword evidence="6 9" id="KW-1133">Transmembrane helix</keyword>
<evidence type="ECO:0008006" key="12">
    <source>
        <dbReference type="Google" id="ProtNLM"/>
    </source>
</evidence>
<keyword evidence="8 9" id="KW-0472">Membrane</keyword>
<gene>
    <name evidence="10" type="primary">RvY_07195-1</name>
    <name evidence="10" type="synonym">RvY_07195.1</name>
    <name evidence="10" type="ORF">RvY_07195</name>
</gene>
<evidence type="ECO:0000256" key="8">
    <source>
        <dbReference type="ARBA" id="ARBA00023136"/>
    </source>
</evidence>
<keyword evidence="7" id="KW-0333">Golgi apparatus</keyword>
<dbReference type="GO" id="GO:0005802">
    <property type="term" value="C:trans-Golgi network"/>
    <property type="evidence" value="ECO:0007669"/>
    <property type="project" value="TreeGrafter"/>
</dbReference>
<evidence type="ECO:0000256" key="7">
    <source>
        <dbReference type="ARBA" id="ARBA00023034"/>
    </source>
</evidence>
<name>A0A1D1V6D1_RAMVA</name>
<comment type="subcellular location">
    <subcellularLocation>
        <location evidence="1">Golgi apparatus membrane</location>
        <topology evidence="1">Multi-pass membrane protein</topology>
    </subcellularLocation>
</comment>
<dbReference type="GO" id="GO:0034067">
    <property type="term" value="P:protein localization to Golgi apparatus"/>
    <property type="evidence" value="ECO:0007669"/>
    <property type="project" value="TreeGrafter"/>
</dbReference>
<dbReference type="GO" id="GO:0005829">
    <property type="term" value="C:cytosol"/>
    <property type="evidence" value="ECO:0007669"/>
    <property type="project" value="GOC"/>
</dbReference>
<dbReference type="PANTHER" id="PTHR12952">
    <property type="entry name" value="SYS1"/>
    <property type="match status" value="1"/>
</dbReference>
<evidence type="ECO:0000256" key="4">
    <source>
        <dbReference type="ARBA" id="ARBA00022692"/>
    </source>
</evidence>
<accession>A0A1D1V6D1</accession>
<keyword evidence="4 9" id="KW-0812">Transmembrane</keyword>
<dbReference type="AlphaFoldDB" id="A0A1D1V6D1"/>